<sequence length="39" mass="4546">MTIKNYQIIGPAGFVIQPVFLFCQYGFCTIMQESTYMDF</sequence>
<dbReference type="Proteomes" id="UP000004935">
    <property type="component" value="Unassembled WGS sequence"/>
</dbReference>
<name>B0MGI1_ANACD</name>
<gene>
    <name evidence="1" type="ORF">ANACAC_02694</name>
</gene>
<proteinExistence type="predicted"/>
<organism evidence="1 2">
    <name type="scientific">Anaerostipes caccae (strain DSM 14662 / CCUG 47493 / JCM 13470 / NCIMB 13811 / L1-92)</name>
    <dbReference type="NCBI Taxonomy" id="411490"/>
    <lineage>
        <taxon>Bacteria</taxon>
        <taxon>Bacillati</taxon>
        <taxon>Bacillota</taxon>
        <taxon>Clostridia</taxon>
        <taxon>Lachnospirales</taxon>
        <taxon>Lachnospiraceae</taxon>
        <taxon>Anaerostipes</taxon>
    </lineage>
</organism>
<protein>
    <submittedName>
        <fullName evidence="1">Uncharacterized protein</fullName>
    </submittedName>
</protein>
<reference evidence="1" key="2">
    <citation type="submission" date="2013-11" db="EMBL/GenBank/DDBJ databases">
        <title>Draft genome sequence of Anaerostipes caccae (DSM 14662).</title>
        <authorList>
            <person name="Sudarsanam P."/>
            <person name="Ley R."/>
            <person name="Guruge J."/>
            <person name="Turnbaugh P.J."/>
            <person name="Mahowald M."/>
            <person name="Liep D."/>
            <person name="Gordon J."/>
        </authorList>
    </citation>
    <scope>NUCLEOTIDE SEQUENCE</scope>
    <source>
        <strain evidence="1">DSM 14662</strain>
    </source>
</reference>
<keyword evidence="2" id="KW-1185">Reference proteome</keyword>
<evidence type="ECO:0000313" key="2">
    <source>
        <dbReference type="Proteomes" id="UP000004935"/>
    </source>
</evidence>
<dbReference type="HOGENOM" id="CLU_3303732_0_0_9"/>
<dbReference type="EMBL" id="ABAX03000018">
    <property type="protein sequence ID" value="EDR96741.1"/>
    <property type="molecule type" value="Genomic_DNA"/>
</dbReference>
<dbReference type="STRING" id="411490.ANACAC_02694"/>
<reference evidence="1" key="1">
    <citation type="submission" date="2007-11" db="EMBL/GenBank/DDBJ databases">
        <authorList>
            <person name="Fulton L."/>
            <person name="Clifton S."/>
            <person name="Fulton B."/>
            <person name="Xu J."/>
            <person name="Minx P."/>
            <person name="Pepin K.H."/>
            <person name="Johnson M."/>
            <person name="Thiruvilangam P."/>
            <person name="Bhonagiri V."/>
            <person name="Nash W.E."/>
            <person name="Mardis E.R."/>
            <person name="Wilson R.K."/>
        </authorList>
    </citation>
    <scope>NUCLEOTIDE SEQUENCE [LARGE SCALE GENOMIC DNA]</scope>
    <source>
        <strain evidence="1">DSM 14662</strain>
    </source>
</reference>
<evidence type="ECO:0000313" key="1">
    <source>
        <dbReference type="EMBL" id="EDR96741.1"/>
    </source>
</evidence>
<dbReference type="AlphaFoldDB" id="B0MGI1"/>
<comment type="caution">
    <text evidence="1">The sequence shown here is derived from an EMBL/GenBank/DDBJ whole genome shotgun (WGS) entry which is preliminary data.</text>
</comment>
<accession>B0MGI1</accession>